<dbReference type="InterPro" id="IPR058031">
    <property type="entry name" value="AAA_lid_NorR"/>
</dbReference>
<proteinExistence type="predicted"/>
<evidence type="ECO:0000256" key="2">
    <source>
        <dbReference type="ARBA" id="ARBA00022840"/>
    </source>
</evidence>
<name>A0A084IJE6_SALHC</name>
<feature type="domain" description="Sigma-54 factor interaction" evidence="6">
    <location>
        <begin position="337"/>
        <end position="564"/>
    </location>
</feature>
<dbReference type="SMART" id="SM00382">
    <property type="entry name" value="AAA"/>
    <property type="match status" value="1"/>
</dbReference>
<dbReference type="STRING" id="1304275.C41B8_12770"/>
<keyword evidence="1" id="KW-0547">Nucleotide-binding</keyword>
<dbReference type="FunFam" id="3.40.50.300:FF:000006">
    <property type="entry name" value="DNA-binding transcriptional regulator NtrC"/>
    <property type="match status" value="1"/>
</dbReference>
<dbReference type="GO" id="GO:0006355">
    <property type="term" value="P:regulation of DNA-templated transcription"/>
    <property type="evidence" value="ECO:0007669"/>
    <property type="project" value="InterPro"/>
</dbReference>
<dbReference type="InterPro" id="IPR025662">
    <property type="entry name" value="Sigma_54_int_dom_ATP-bd_1"/>
</dbReference>
<dbReference type="SUPFAM" id="SSF55781">
    <property type="entry name" value="GAF domain-like"/>
    <property type="match status" value="1"/>
</dbReference>
<dbReference type="InterPro" id="IPR002197">
    <property type="entry name" value="HTH_Fis"/>
</dbReference>
<dbReference type="CDD" id="cd00009">
    <property type="entry name" value="AAA"/>
    <property type="match status" value="1"/>
</dbReference>
<protein>
    <submittedName>
        <fullName evidence="7">Acetoin catabolism regulatory protein</fullName>
    </submittedName>
</protein>
<dbReference type="SUPFAM" id="SSF46689">
    <property type="entry name" value="Homeodomain-like"/>
    <property type="match status" value="1"/>
</dbReference>
<organism evidence="7 8">
    <name type="scientific">Salinisphaera hydrothermalis (strain C41B8)</name>
    <dbReference type="NCBI Taxonomy" id="1304275"/>
    <lineage>
        <taxon>Bacteria</taxon>
        <taxon>Pseudomonadati</taxon>
        <taxon>Pseudomonadota</taxon>
        <taxon>Gammaproteobacteria</taxon>
        <taxon>Salinisphaerales</taxon>
        <taxon>Salinisphaeraceae</taxon>
        <taxon>Salinisphaera</taxon>
    </lineage>
</organism>
<dbReference type="Pfam" id="PF01590">
    <property type="entry name" value="GAF"/>
    <property type="match status" value="1"/>
</dbReference>
<dbReference type="PROSITE" id="PS00688">
    <property type="entry name" value="SIGMA54_INTERACT_3"/>
    <property type="match status" value="1"/>
</dbReference>
<dbReference type="InterPro" id="IPR029016">
    <property type="entry name" value="GAF-like_dom_sf"/>
</dbReference>
<evidence type="ECO:0000256" key="1">
    <source>
        <dbReference type="ARBA" id="ARBA00022741"/>
    </source>
</evidence>
<dbReference type="OrthoDB" id="9804019at2"/>
<dbReference type="PANTHER" id="PTHR32071:SF77">
    <property type="entry name" value="TRANSCRIPTIONAL REGULATORY PROTEIN"/>
    <property type="match status" value="1"/>
</dbReference>
<dbReference type="InterPro" id="IPR025944">
    <property type="entry name" value="Sigma_54_int_dom_CS"/>
</dbReference>
<evidence type="ECO:0000313" key="7">
    <source>
        <dbReference type="EMBL" id="KEZ76830.1"/>
    </source>
</evidence>
<evidence type="ECO:0000256" key="3">
    <source>
        <dbReference type="ARBA" id="ARBA00023015"/>
    </source>
</evidence>
<evidence type="ECO:0000259" key="6">
    <source>
        <dbReference type="PROSITE" id="PS50045"/>
    </source>
</evidence>
<keyword evidence="8" id="KW-1185">Reference proteome</keyword>
<reference evidence="7 8" key="1">
    <citation type="submission" date="2013-03" db="EMBL/GenBank/DDBJ databases">
        <title>Salinisphaera hydrothermalis C41B8 Genome Sequencing.</title>
        <authorList>
            <person name="Li C."/>
            <person name="Lai Q."/>
            <person name="Shao Z."/>
        </authorList>
    </citation>
    <scope>NUCLEOTIDE SEQUENCE [LARGE SCALE GENOMIC DNA]</scope>
    <source>
        <strain evidence="7 8">C41B8</strain>
    </source>
</reference>
<dbReference type="EMBL" id="APNK01000021">
    <property type="protein sequence ID" value="KEZ76830.1"/>
    <property type="molecule type" value="Genomic_DNA"/>
</dbReference>
<dbReference type="Proteomes" id="UP000028302">
    <property type="component" value="Unassembled WGS sequence"/>
</dbReference>
<dbReference type="InterPro" id="IPR027417">
    <property type="entry name" value="P-loop_NTPase"/>
</dbReference>
<dbReference type="Gene3D" id="3.30.450.40">
    <property type="match status" value="1"/>
</dbReference>
<dbReference type="eggNOG" id="COG3284">
    <property type="taxonomic scope" value="Bacteria"/>
</dbReference>
<evidence type="ECO:0000256" key="5">
    <source>
        <dbReference type="ARBA" id="ARBA00023163"/>
    </source>
</evidence>
<dbReference type="Gene3D" id="1.10.8.60">
    <property type="match status" value="1"/>
</dbReference>
<dbReference type="PANTHER" id="PTHR32071">
    <property type="entry name" value="TRANSCRIPTIONAL REGULATORY PROTEIN"/>
    <property type="match status" value="1"/>
</dbReference>
<dbReference type="PROSITE" id="PS00676">
    <property type="entry name" value="SIGMA54_INTERACT_2"/>
    <property type="match status" value="1"/>
</dbReference>
<dbReference type="InterPro" id="IPR002078">
    <property type="entry name" value="Sigma_54_int"/>
</dbReference>
<dbReference type="Gene3D" id="3.40.50.300">
    <property type="entry name" value="P-loop containing nucleotide triphosphate hydrolases"/>
    <property type="match status" value="1"/>
</dbReference>
<dbReference type="GO" id="GO:0005524">
    <property type="term" value="F:ATP binding"/>
    <property type="evidence" value="ECO:0007669"/>
    <property type="project" value="UniProtKB-KW"/>
</dbReference>
<keyword evidence="2" id="KW-0067">ATP-binding</keyword>
<dbReference type="GO" id="GO:0043565">
    <property type="term" value="F:sequence-specific DNA binding"/>
    <property type="evidence" value="ECO:0007669"/>
    <property type="project" value="InterPro"/>
</dbReference>
<keyword evidence="5" id="KW-0804">Transcription</keyword>
<dbReference type="InterPro" id="IPR003593">
    <property type="entry name" value="AAA+_ATPase"/>
</dbReference>
<dbReference type="RefSeq" id="WP_037338876.1">
    <property type="nucleotide sequence ID" value="NZ_APNK01000021.1"/>
</dbReference>
<accession>A0A084IJE6</accession>
<evidence type="ECO:0000256" key="4">
    <source>
        <dbReference type="ARBA" id="ARBA00023125"/>
    </source>
</evidence>
<dbReference type="InterPro" id="IPR009057">
    <property type="entry name" value="Homeodomain-like_sf"/>
</dbReference>
<dbReference type="InterPro" id="IPR003018">
    <property type="entry name" value="GAF"/>
</dbReference>
<dbReference type="PATRIC" id="fig|1304275.5.peg.2605"/>
<dbReference type="PROSITE" id="PS00675">
    <property type="entry name" value="SIGMA54_INTERACT_1"/>
    <property type="match status" value="1"/>
</dbReference>
<dbReference type="PROSITE" id="PS50045">
    <property type="entry name" value="SIGMA54_INTERACT_4"/>
    <property type="match status" value="1"/>
</dbReference>
<dbReference type="InterPro" id="IPR025943">
    <property type="entry name" value="Sigma_54_int_dom_ATP-bd_2"/>
</dbReference>
<dbReference type="AlphaFoldDB" id="A0A084IJE6"/>
<gene>
    <name evidence="7" type="ORF">C41B8_12770</name>
</gene>
<dbReference type="Pfam" id="PF00158">
    <property type="entry name" value="Sigma54_activat"/>
    <property type="match status" value="1"/>
</dbReference>
<dbReference type="Pfam" id="PF25601">
    <property type="entry name" value="AAA_lid_14"/>
    <property type="match status" value="1"/>
</dbReference>
<evidence type="ECO:0000313" key="8">
    <source>
        <dbReference type="Proteomes" id="UP000028302"/>
    </source>
</evidence>
<dbReference type="InterPro" id="IPR011991">
    <property type="entry name" value="ArsR-like_HTH"/>
</dbReference>
<dbReference type="CDD" id="cd00090">
    <property type="entry name" value="HTH_ARSR"/>
    <property type="match status" value="1"/>
</dbReference>
<comment type="caution">
    <text evidence="7">The sequence shown here is derived from an EMBL/GenBank/DDBJ whole genome shotgun (WGS) entry which is preliminary data.</text>
</comment>
<dbReference type="Pfam" id="PF02954">
    <property type="entry name" value="HTH_8"/>
    <property type="match status" value="1"/>
</dbReference>
<keyword evidence="4" id="KW-0238">DNA-binding</keyword>
<dbReference type="Gene3D" id="1.10.10.60">
    <property type="entry name" value="Homeodomain-like"/>
    <property type="match status" value="1"/>
</dbReference>
<dbReference type="SUPFAM" id="SSF52540">
    <property type="entry name" value="P-loop containing nucleoside triphosphate hydrolases"/>
    <property type="match status" value="1"/>
</dbReference>
<keyword evidence="3" id="KW-0805">Transcription regulation</keyword>
<sequence length="624" mass="67940">MSSISAHLKEIENVAAGRPSSRDGLVVNSWLRCLNEYRLDPSQRGNAYIVPGAKLREHQQQAEELIRISRAALDHLYEQVAGHNYVLLLSDARGVSVAHYRNPKLDPALRDAGLYLGADWAEDRTGTCAVGAALVSRQPITVHQDDHFDPAHIGLTCSAAPVFDTLGELVAVVDISQLRSAVPRSSQQLARHLVIATARRVELANLMSQAEGHWLLRLSRSPDFIDSDPEAALAVDGDGRIRGMTHAAFTALSQRIGLTEHSGTALIGQPIDTLFDLDADTLDQYRRGQSARDRILYAGGQPRLFASAEPPATRAPRTIRRPVAEPRADMPASLARLTGGDETMTRLARRAARFAQRDLPVLIQGETGTGKEVLARAVHAARSHPGPFVAVNCAAIPEHLIESELFGYAPNAFTGAARGGKRGLIEAAHGGTLFLDEIGDMPLALQSRLLRVLAERCVTPVGALESRPVAIHLISATHAPLADRVARGEFREDLYYRLNAAVLKLPPLRERADFDALADTILDEIGAEHGERYQLSRAARRRLAAHHWPGNVRELRNALSVATALCEPPTIEVDDLPDEIGASTGRIGLEAQLAECGGNVSELARRLGVDRTTVHRRLKRLRTH</sequence>